<dbReference type="Gene3D" id="3.10.20.90">
    <property type="entry name" value="Phosphatidylinositol 3-kinase Catalytic Subunit, Chain A, domain 1"/>
    <property type="match status" value="1"/>
</dbReference>
<feature type="compositionally biased region" description="Low complexity" evidence="2">
    <location>
        <begin position="129"/>
        <end position="151"/>
    </location>
</feature>
<organism evidence="4 5">
    <name type="scientific">Astrephomene gubernaculifera</name>
    <dbReference type="NCBI Taxonomy" id="47775"/>
    <lineage>
        <taxon>Eukaryota</taxon>
        <taxon>Viridiplantae</taxon>
        <taxon>Chlorophyta</taxon>
        <taxon>core chlorophytes</taxon>
        <taxon>Chlorophyceae</taxon>
        <taxon>CS clade</taxon>
        <taxon>Chlamydomonadales</taxon>
        <taxon>Astrephomenaceae</taxon>
        <taxon>Astrephomene</taxon>
    </lineage>
</organism>
<dbReference type="InterPro" id="IPR029071">
    <property type="entry name" value="Ubiquitin-like_domsf"/>
</dbReference>
<dbReference type="Gene3D" id="1.10.8.10">
    <property type="entry name" value="DNA helicase RuvA subunit, C-terminal domain"/>
    <property type="match status" value="1"/>
</dbReference>
<dbReference type="GO" id="GO:0043130">
    <property type="term" value="F:ubiquitin binding"/>
    <property type="evidence" value="ECO:0007669"/>
    <property type="project" value="TreeGrafter"/>
</dbReference>
<feature type="non-terminal residue" evidence="4">
    <location>
        <position position="565"/>
    </location>
</feature>
<proteinExistence type="predicted"/>
<dbReference type="SMART" id="SM00594">
    <property type="entry name" value="UAS"/>
    <property type="match status" value="1"/>
</dbReference>
<comment type="caution">
    <text evidence="4">The sequence shown here is derived from an EMBL/GenBank/DDBJ whole genome shotgun (WGS) entry which is preliminary data.</text>
</comment>
<keyword evidence="1" id="KW-0175">Coiled coil</keyword>
<gene>
    <name evidence="4" type="ORF">Agub_g1193</name>
</gene>
<dbReference type="GO" id="GO:0036503">
    <property type="term" value="P:ERAD pathway"/>
    <property type="evidence" value="ECO:0007669"/>
    <property type="project" value="TreeGrafter"/>
</dbReference>
<dbReference type="CDD" id="cd01767">
    <property type="entry name" value="UBX"/>
    <property type="match status" value="1"/>
</dbReference>
<dbReference type="InterPro" id="IPR049483">
    <property type="entry name" value="FAF1_2-like_UAS"/>
</dbReference>
<feature type="region of interest" description="Disordered" evidence="2">
    <location>
        <begin position="411"/>
        <end position="447"/>
    </location>
</feature>
<feature type="compositionally biased region" description="Basic and acidic residues" evidence="2">
    <location>
        <begin position="417"/>
        <end position="446"/>
    </location>
</feature>
<dbReference type="PANTHER" id="PTHR23322">
    <property type="entry name" value="FAS-ASSOCIATED PROTEIN"/>
    <property type="match status" value="1"/>
</dbReference>
<evidence type="ECO:0000313" key="5">
    <source>
        <dbReference type="Proteomes" id="UP001054857"/>
    </source>
</evidence>
<sequence>IVSKRKSSRELPRDRSHQDPCPHPSLLLPYSLHYLTGLTLTMADSGSYVPDDLAVSRLQMMAHCDEAQARFLLEASGGNLELALQMAIENSALGGAYAEPSLGHRPDPTRGGPFPGAAPSLPSHNAPHATTAAATGGAVVPPRPRAPMARAPAPPAGAAVAVAAAPLSLITFVLRIPLYALGLGFRLMRYTAVNGVHAAAIVGDRVLPVSVMRAARSAAAAAVAAVGGGGGPGGVDLDPAGQAALFVATFKSLYGDRHPRWQECGWRVACQQARREFKFLFVYLHSPEHEDTDAFCRTVLTHPDVVDYVNLHCVSWGGDVTASDAFVLSQQVQMGVTRFPYVALLSSAPGDGGRLQLLAAASGPDVSAPGLLLLRLRATVEAHGVLLAAQRAEVEEREFARRLLEEQDAEYEASLAADRKREAERAEERKRQEEEEQRQREEERLAQEAAAAEAARVAEAAAAVERRRQAARAALLPEPPAGAEGSAAIRLRLPDGSHTSRSFPQGATLNAVFDYVESLDASSYPRFHLVSSYPRRVFLRAAHGPAQLQELGLVPQAALFVQPDE</sequence>
<dbReference type="AlphaFoldDB" id="A0AAD3HH40"/>
<dbReference type="SUPFAM" id="SSF54236">
    <property type="entry name" value="Ubiquitin-like"/>
    <property type="match status" value="1"/>
</dbReference>
<protein>
    <recommendedName>
        <fullName evidence="3">UBX domain-containing protein</fullName>
    </recommendedName>
</protein>
<name>A0AAD3HH40_9CHLO</name>
<feature type="compositionally biased region" description="Basic and acidic residues" evidence="2">
    <location>
        <begin position="8"/>
        <end position="20"/>
    </location>
</feature>
<dbReference type="SUPFAM" id="SSF52833">
    <property type="entry name" value="Thioredoxin-like"/>
    <property type="match status" value="1"/>
</dbReference>
<dbReference type="Gene3D" id="3.40.30.10">
    <property type="entry name" value="Glutaredoxin"/>
    <property type="match status" value="1"/>
</dbReference>
<evidence type="ECO:0000256" key="1">
    <source>
        <dbReference type="ARBA" id="ARBA00023054"/>
    </source>
</evidence>
<dbReference type="InterPro" id="IPR050730">
    <property type="entry name" value="UBX_domain-protein"/>
</dbReference>
<accession>A0AAD3HH40</accession>
<evidence type="ECO:0000313" key="4">
    <source>
        <dbReference type="EMBL" id="GFR40612.1"/>
    </source>
</evidence>
<dbReference type="Pfam" id="PF14555">
    <property type="entry name" value="UBA_4"/>
    <property type="match status" value="1"/>
</dbReference>
<evidence type="ECO:0000256" key="2">
    <source>
        <dbReference type="SAM" id="MobiDB-lite"/>
    </source>
</evidence>
<evidence type="ECO:0000259" key="3">
    <source>
        <dbReference type="PROSITE" id="PS50033"/>
    </source>
</evidence>
<dbReference type="CDD" id="cd14348">
    <property type="entry name" value="UBA_p47"/>
    <property type="match status" value="1"/>
</dbReference>
<dbReference type="Pfam" id="PF21021">
    <property type="entry name" value="FAF1"/>
    <property type="match status" value="1"/>
</dbReference>
<feature type="domain" description="UBX" evidence="3">
    <location>
        <begin position="482"/>
        <end position="561"/>
    </location>
</feature>
<dbReference type="InterPro" id="IPR001012">
    <property type="entry name" value="UBX_dom"/>
</dbReference>
<dbReference type="PROSITE" id="PS50033">
    <property type="entry name" value="UBX"/>
    <property type="match status" value="1"/>
</dbReference>
<dbReference type="SMART" id="SM00166">
    <property type="entry name" value="UBX"/>
    <property type="match status" value="1"/>
</dbReference>
<dbReference type="InterPro" id="IPR036249">
    <property type="entry name" value="Thioredoxin-like_sf"/>
</dbReference>
<dbReference type="Proteomes" id="UP001054857">
    <property type="component" value="Unassembled WGS sequence"/>
</dbReference>
<feature type="region of interest" description="Disordered" evidence="2">
    <location>
        <begin position="99"/>
        <end position="151"/>
    </location>
</feature>
<dbReference type="Pfam" id="PF00789">
    <property type="entry name" value="UBX"/>
    <property type="match status" value="1"/>
</dbReference>
<dbReference type="EMBL" id="BMAR01000001">
    <property type="protein sequence ID" value="GFR40612.1"/>
    <property type="molecule type" value="Genomic_DNA"/>
</dbReference>
<feature type="region of interest" description="Disordered" evidence="2">
    <location>
        <begin position="1"/>
        <end position="22"/>
    </location>
</feature>
<dbReference type="GO" id="GO:0005783">
    <property type="term" value="C:endoplasmic reticulum"/>
    <property type="evidence" value="ECO:0007669"/>
    <property type="project" value="TreeGrafter"/>
</dbReference>
<keyword evidence="5" id="KW-1185">Reference proteome</keyword>
<reference evidence="4 5" key="1">
    <citation type="journal article" date="2021" name="Sci. Rep.">
        <title>Genome sequencing of the multicellular alga Astrephomene provides insights into convergent evolution of germ-soma differentiation.</title>
        <authorList>
            <person name="Yamashita S."/>
            <person name="Yamamoto K."/>
            <person name="Matsuzaki R."/>
            <person name="Suzuki S."/>
            <person name="Yamaguchi H."/>
            <person name="Hirooka S."/>
            <person name="Minakuchi Y."/>
            <person name="Miyagishima S."/>
            <person name="Kawachi M."/>
            <person name="Toyoda A."/>
            <person name="Nozaki H."/>
        </authorList>
    </citation>
    <scope>NUCLEOTIDE SEQUENCE [LARGE SCALE GENOMIC DNA]</scope>
    <source>
        <strain evidence="4 5">NIES-4017</strain>
    </source>
</reference>
<dbReference type="PANTHER" id="PTHR23322:SF1">
    <property type="entry name" value="FAS-ASSOCIATED FACTOR 2"/>
    <property type="match status" value="1"/>
</dbReference>
<dbReference type="InterPro" id="IPR006577">
    <property type="entry name" value="UAS"/>
</dbReference>